<dbReference type="AlphaFoldDB" id="A0AAV4MIS9"/>
<sequence length="92" mass="11022">MRMLLLQWQVQVDWCRDFYPQPSIDLFQVVGYSCRSHTPSVLHRNSEGIMFPQVLMYMSKHLVIWNSPCCKSFPIQLYSIKFISTSRNRRLH</sequence>
<keyword evidence="2" id="KW-1185">Reference proteome</keyword>
<accession>A0AAV4MIS9</accession>
<organism evidence="1 2">
    <name type="scientific">Caerostris darwini</name>
    <dbReference type="NCBI Taxonomy" id="1538125"/>
    <lineage>
        <taxon>Eukaryota</taxon>
        <taxon>Metazoa</taxon>
        <taxon>Ecdysozoa</taxon>
        <taxon>Arthropoda</taxon>
        <taxon>Chelicerata</taxon>
        <taxon>Arachnida</taxon>
        <taxon>Araneae</taxon>
        <taxon>Araneomorphae</taxon>
        <taxon>Entelegynae</taxon>
        <taxon>Araneoidea</taxon>
        <taxon>Araneidae</taxon>
        <taxon>Caerostris</taxon>
    </lineage>
</organism>
<dbReference type="EMBL" id="BPLQ01000489">
    <property type="protein sequence ID" value="GIX71884.1"/>
    <property type="molecule type" value="Genomic_DNA"/>
</dbReference>
<protein>
    <submittedName>
        <fullName evidence="1">Uncharacterized protein</fullName>
    </submittedName>
</protein>
<gene>
    <name evidence="1" type="ORF">CDAR_439091</name>
</gene>
<evidence type="ECO:0000313" key="2">
    <source>
        <dbReference type="Proteomes" id="UP001054837"/>
    </source>
</evidence>
<evidence type="ECO:0000313" key="1">
    <source>
        <dbReference type="EMBL" id="GIX71884.1"/>
    </source>
</evidence>
<comment type="caution">
    <text evidence="1">The sequence shown here is derived from an EMBL/GenBank/DDBJ whole genome shotgun (WGS) entry which is preliminary data.</text>
</comment>
<proteinExistence type="predicted"/>
<dbReference type="Proteomes" id="UP001054837">
    <property type="component" value="Unassembled WGS sequence"/>
</dbReference>
<name>A0AAV4MIS9_9ARAC</name>
<reference evidence="1 2" key="1">
    <citation type="submission" date="2021-06" db="EMBL/GenBank/DDBJ databases">
        <title>Caerostris darwini draft genome.</title>
        <authorList>
            <person name="Kono N."/>
            <person name="Arakawa K."/>
        </authorList>
    </citation>
    <scope>NUCLEOTIDE SEQUENCE [LARGE SCALE GENOMIC DNA]</scope>
</reference>